<dbReference type="EMBL" id="FODH01000008">
    <property type="protein sequence ID" value="SEO47482.1"/>
    <property type="molecule type" value="Genomic_DNA"/>
</dbReference>
<dbReference type="STRING" id="1333845.SAMN04487895_10812"/>
<dbReference type="Proteomes" id="UP000198809">
    <property type="component" value="Unassembled WGS sequence"/>
</dbReference>
<sequence length="163" mass="19318">MNGVRRLYITKSNKVFKIPQSNKVSKRFIEDLARQEVLEVLLYYEIKERKPSKLLMVEFDRITLDTNGEYQITEEEKSRGLHNFLHFGLVTPEELANREGPPILPLAPVLPLRNEKEALYKYLKEKINVLFKDTPFIVEMRIESLEQKHREYIDLVKKSTKLK</sequence>
<dbReference type="RefSeq" id="WP_036605342.1">
    <property type="nucleotide sequence ID" value="NZ_CP076607.1"/>
</dbReference>
<reference evidence="1 4" key="2">
    <citation type="submission" date="2021-06" db="EMBL/GenBank/DDBJ databases">
        <title>Whole genome sequence of Paenibacillus sophorae DSM23020 for comparative genomics.</title>
        <authorList>
            <person name="Kim M.-J."/>
            <person name="Lee G."/>
            <person name="Shin J.-H."/>
        </authorList>
    </citation>
    <scope>NUCLEOTIDE SEQUENCE [LARGE SCALE GENOMIC DNA]</scope>
    <source>
        <strain evidence="1 4">DSM 23020</strain>
    </source>
</reference>
<proteinExistence type="predicted"/>
<accession>A0A1H8PZR3</accession>
<keyword evidence="4" id="KW-1185">Reference proteome</keyword>
<protein>
    <submittedName>
        <fullName evidence="2">Uncharacterized protein</fullName>
    </submittedName>
</protein>
<evidence type="ECO:0000313" key="4">
    <source>
        <dbReference type="Proteomes" id="UP000683429"/>
    </source>
</evidence>
<evidence type="ECO:0000313" key="2">
    <source>
        <dbReference type="EMBL" id="SEO47482.1"/>
    </source>
</evidence>
<evidence type="ECO:0000313" key="1">
    <source>
        <dbReference type="EMBL" id="QWU15324.1"/>
    </source>
</evidence>
<name>A0A1H8PZR3_9BACL</name>
<dbReference type="AlphaFoldDB" id="A0A1H8PZR3"/>
<organism evidence="2 3">
    <name type="scientific">Paenibacillus sophorae</name>
    <dbReference type="NCBI Taxonomy" id="1333845"/>
    <lineage>
        <taxon>Bacteria</taxon>
        <taxon>Bacillati</taxon>
        <taxon>Bacillota</taxon>
        <taxon>Bacilli</taxon>
        <taxon>Bacillales</taxon>
        <taxon>Paenibacillaceae</taxon>
        <taxon>Paenibacillus</taxon>
    </lineage>
</organism>
<gene>
    <name evidence="1" type="ORF">KP014_26150</name>
    <name evidence="2" type="ORF">SAMN04487895_10812</name>
</gene>
<reference evidence="2 3" key="1">
    <citation type="submission" date="2016-10" db="EMBL/GenBank/DDBJ databases">
        <authorList>
            <person name="de Groot N.N."/>
        </authorList>
    </citation>
    <scope>NUCLEOTIDE SEQUENCE [LARGE SCALE GENOMIC DNA]</scope>
    <source>
        <strain evidence="2 3">CGMCC 1.10238</strain>
    </source>
</reference>
<dbReference type="OrthoDB" id="1898772at2"/>
<dbReference type="Proteomes" id="UP000683429">
    <property type="component" value="Chromosome"/>
</dbReference>
<dbReference type="EMBL" id="CP076607">
    <property type="protein sequence ID" value="QWU15324.1"/>
    <property type="molecule type" value="Genomic_DNA"/>
</dbReference>
<evidence type="ECO:0000313" key="3">
    <source>
        <dbReference type="Proteomes" id="UP000198809"/>
    </source>
</evidence>